<evidence type="ECO:0000313" key="2">
    <source>
        <dbReference type="EMBL" id="WZU68554.1"/>
    </source>
</evidence>
<proteinExistence type="predicted"/>
<dbReference type="InterPro" id="IPR004360">
    <property type="entry name" value="Glyas_Fos-R_dOase_dom"/>
</dbReference>
<keyword evidence="3" id="KW-1185">Reference proteome</keyword>
<reference evidence="3" key="1">
    <citation type="submission" date="2024-04" db="EMBL/GenBank/DDBJ databases">
        <title>Phylogenomic analyses of a clade within the roseobacter group suggest taxonomic reassignments of species of the genera Aestuariivita, Citreicella, Loktanella, Nautella, Pelagibaca, Ruegeria, Thalassobius, Thiobacimonas and Tropicibacter, and the proposal o.</title>
        <authorList>
            <person name="Jeon C.O."/>
        </authorList>
    </citation>
    <scope>NUCLEOTIDE SEQUENCE [LARGE SCALE GENOMIC DNA]</scope>
    <source>
        <strain evidence="3">SS1-5</strain>
    </source>
</reference>
<evidence type="ECO:0000259" key="1">
    <source>
        <dbReference type="PROSITE" id="PS51819"/>
    </source>
</evidence>
<sequence>MAETEGLNHLGLAVRDLDETTGFFVDVLGWTETARDPGYPRTTVTDGALRLTLWQTDPGAADFDRRAHIGLHHLAMSVPTEQVLMDLADRISRTPGVIVAFMPEFMGKGPRKHMIFTEPGGIRLELVWHGMP</sequence>
<reference evidence="2 3" key="2">
    <citation type="submission" date="2024-08" db="EMBL/GenBank/DDBJ databases">
        <title>Phylogenomic analyses of a clade within the roseobacter group suggest taxonomic reassignments of species of the genera Aestuariivita, Citreicella, Loktanella, Nautella, Pelagibaca, Ruegeria, Thalassobius, Thiobacimonas and Tropicibacter, and the proposal o.</title>
        <authorList>
            <person name="Jeon C.O."/>
        </authorList>
    </citation>
    <scope>NUCLEOTIDE SEQUENCE [LARGE SCALE GENOMIC DNA]</scope>
    <source>
        <strain evidence="2 3">SS1-5</strain>
    </source>
</reference>
<dbReference type="RefSeq" id="WP_342077842.1">
    <property type="nucleotide sequence ID" value="NZ_CP151767.2"/>
</dbReference>
<dbReference type="KEGG" id="yrh:AABB31_06595"/>
<dbReference type="Pfam" id="PF00903">
    <property type="entry name" value="Glyoxalase"/>
    <property type="match status" value="1"/>
</dbReference>
<dbReference type="InterPro" id="IPR037523">
    <property type="entry name" value="VOC_core"/>
</dbReference>
<feature type="domain" description="VOC" evidence="1">
    <location>
        <begin position="6"/>
        <end position="129"/>
    </location>
</feature>
<dbReference type="AlphaFoldDB" id="A0AAN0MBK8"/>
<accession>A0AAN0MBK8</accession>
<dbReference type="Gene3D" id="3.10.180.10">
    <property type="entry name" value="2,3-Dihydroxybiphenyl 1,2-Dioxygenase, domain 1"/>
    <property type="match status" value="1"/>
</dbReference>
<organism evidence="2 3">
    <name type="scientific">Yoonia rhodophyticola</name>
    <dbReference type="NCBI Taxonomy" id="3137370"/>
    <lineage>
        <taxon>Bacteria</taxon>
        <taxon>Pseudomonadati</taxon>
        <taxon>Pseudomonadota</taxon>
        <taxon>Alphaproteobacteria</taxon>
        <taxon>Rhodobacterales</taxon>
        <taxon>Paracoccaceae</taxon>
        <taxon>Yoonia</taxon>
    </lineage>
</organism>
<dbReference type="PROSITE" id="PS51819">
    <property type="entry name" value="VOC"/>
    <property type="match status" value="1"/>
</dbReference>
<dbReference type="SUPFAM" id="SSF54593">
    <property type="entry name" value="Glyoxalase/Bleomycin resistance protein/Dihydroxybiphenyl dioxygenase"/>
    <property type="match status" value="1"/>
</dbReference>
<protein>
    <submittedName>
        <fullName evidence="2">VOC family protein</fullName>
    </submittedName>
</protein>
<gene>
    <name evidence="2" type="ORF">AABB31_06595</name>
</gene>
<dbReference type="Proteomes" id="UP001470809">
    <property type="component" value="Chromosome"/>
</dbReference>
<evidence type="ECO:0000313" key="3">
    <source>
        <dbReference type="Proteomes" id="UP001470809"/>
    </source>
</evidence>
<dbReference type="InterPro" id="IPR029068">
    <property type="entry name" value="Glyas_Bleomycin-R_OHBP_Dase"/>
</dbReference>
<name>A0AAN0MBK8_9RHOB</name>
<dbReference type="EMBL" id="CP151767">
    <property type="protein sequence ID" value="WZU68554.1"/>
    <property type="molecule type" value="Genomic_DNA"/>
</dbReference>